<evidence type="ECO:0000256" key="3">
    <source>
        <dbReference type="ARBA" id="ARBA00023273"/>
    </source>
</evidence>
<dbReference type="FunFam" id="2.30.42.10:FF:000090">
    <property type="entry name" value="PDZ domain containing 7"/>
    <property type="match status" value="1"/>
</dbReference>
<feature type="compositionally biased region" description="Low complexity" evidence="4">
    <location>
        <begin position="296"/>
        <end position="314"/>
    </location>
</feature>
<dbReference type="Ensembl" id="ENSMMOT00000028131.1">
    <property type="protein sequence ID" value="ENSMMOP00000027658.1"/>
    <property type="gene ID" value="ENSMMOG00000020915.1"/>
</dbReference>
<accession>A0A3Q3X9A8</accession>
<feature type="compositionally biased region" description="Basic and acidic residues" evidence="4">
    <location>
        <begin position="1"/>
        <end position="12"/>
    </location>
</feature>
<proteinExistence type="predicted"/>
<dbReference type="SMART" id="SM00228">
    <property type="entry name" value="PDZ"/>
    <property type="match status" value="2"/>
</dbReference>
<dbReference type="OMA" id="MYTTERS"/>
<evidence type="ECO:0000313" key="7">
    <source>
        <dbReference type="Proteomes" id="UP000261620"/>
    </source>
</evidence>
<dbReference type="GO" id="GO:0005886">
    <property type="term" value="C:plasma membrane"/>
    <property type="evidence" value="ECO:0007669"/>
    <property type="project" value="TreeGrafter"/>
</dbReference>
<feature type="domain" description="PDZ" evidence="5">
    <location>
        <begin position="65"/>
        <end position="132"/>
    </location>
</feature>
<dbReference type="Pfam" id="PF00595">
    <property type="entry name" value="PDZ"/>
    <property type="match status" value="2"/>
</dbReference>
<comment type="subcellular location">
    <subcellularLocation>
        <location evidence="1">Cell projection</location>
    </subcellularLocation>
</comment>
<keyword evidence="3" id="KW-0966">Cell projection</keyword>
<protein>
    <recommendedName>
        <fullName evidence="5">PDZ domain-containing protein</fullName>
    </recommendedName>
</protein>
<dbReference type="CDD" id="cd10833">
    <property type="entry name" value="PDZ1_PDZD7-like"/>
    <property type="match status" value="1"/>
</dbReference>
<feature type="compositionally biased region" description="Basic and acidic residues" evidence="4">
    <location>
        <begin position="343"/>
        <end position="352"/>
    </location>
</feature>
<dbReference type="AlphaFoldDB" id="A0A3Q3X9A8"/>
<feature type="region of interest" description="Disordered" evidence="4">
    <location>
        <begin position="767"/>
        <end position="810"/>
    </location>
</feature>
<reference evidence="6" key="2">
    <citation type="submission" date="2025-09" db="UniProtKB">
        <authorList>
            <consortium name="Ensembl"/>
        </authorList>
    </citation>
    <scope>IDENTIFICATION</scope>
</reference>
<feature type="region of interest" description="Disordered" evidence="4">
    <location>
        <begin position="1"/>
        <end position="43"/>
    </location>
</feature>
<dbReference type="InterPro" id="IPR001478">
    <property type="entry name" value="PDZ"/>
</dbReference>
<feature type="region of interest" description="Disordered" evidence="4">
    <location>
        <begin position="343"/>
        <end position="372"/>
    </location>
</feature>
<feature type="compositionally biased region" description="Basic residues" evidence="4">
    <location>
        <begin position="18"/>
        <end position="38"/>
    </location>
</feature>
<dbReference type="Proteomes" id="UP000261620">
    <property type="component" value="Unplaced"/>
</dbReference>
<dbReference type="FunFam" id="2.30.42.10:FF:000092">
    <property type="entry name" value="PDZ domain containing 7"/>
    <property type="match status" value="1"/>
</dbReference>
<dbReference type="GO" id="GO:0032426">
    <property type="term" value="C:stereocilium tip"/>
    <property type="evidence" value="ECO:0007669"/>
    <property type="project" value="TreeGrafter"/>
</dbReference>
<dbReference type="GO" id="GO:0002142">
    <property type="term" value="C:stereocilia ankle link complex"/>
    <property type="evidence" value="ECO:0007669"/>
    <property type="project" value="TreeGrafter"/>
</dbReference>
<feature type="region of interest" description="Disordered" evidence="4">
    <location>
        <begin position="294"/>
        <end position="314"/>
    </location>
</feature>
<dbReference type="STRING" id="94237.ENSMMOP00000027658"/>
<dbReference type="PANTHER" id="PTHR23116">
    <property type="entry name" value="PDZ DOMAIN CONTAINING WHIRLIN AND HARMONIN-RELATED"/>
    <property type="match status" value="1"/>
</dbReference>
<dbReference type="SUPFAM" id="SSF50156">
    <property type="entry name" value="PDZ domain-like"/>
    <property type="match status" value="3"/>
</dbReference>
<dbReference type="PANTHER" id="PTHR23116:SF29">
    <property type="entry name" value="PDZ DOMAIN-CONTAINING PROTEIN 7"/>
    <property type="match status" value="1"/>
</dbReference>
<evidence type="ECO:0000259" key="5">
    <source>
        <dbReference type="PROSITE" id="PS50106"/>
    </source>
</evidence>
<reference evidence="6" key="1">
    <citation type="submission" date="2025-08" db="UniProtKB">
        <authorList>
            <consortium name="Ensembl"/>
        </authorList>
    </citation>
    <scope>IDENTIFICATION</scope>
</reference>
<name>A0A3Q3X9A8_MOLML</name>
<evidence type="ECO:0000256" key="2">
    <source>
        <dbReference type="ARBA" id="ARBA00022737"/>
    </source>
</evidence>
<dbReference type="GO" id="GO:0060088">
    <property type="term" value="P:auditory receptor cell stereocilium organization"/>
    <property type="evidence" value="ECO:0007669"/>
    <property type="project" value="TreeGrafter"/>
</dbReference>
<keyword evidence="7" id="KW-1185">Reference proteome</keyword>
<dbReference type="PROSITE" id="PS50106">
    <property type="entry name" value="PDZ"/>
    <property type="match status" value="2"/>
</dbReference>
<dbReference type="Gene3D" id="1.20.1160.20">
    <property type="match status" value="1"/>
</dbReference>
<feature type="region of interest" description="Disordered" evidence="4">
    <location>
        <begin position="717"/>
        <end position="742"/>
    </location>
</feature>
<organism evidence="6 7">
    <name type="scientific">Mola mola</name>
    <name type="common">Ocean sunfish</name>
    <name type="synonym">Tetraodon mola</name>
    <dbReference type="NCBI Taxonomy" id="94237"/>
    <lineage>
        <taxon>Eukaryota</taxon>
        <taxon>Metazoa</taxon>
        <taxon>Chordata</taxon>
        <taxon>Craniata</taxon>
        <taxon>Vertebrata</taxon>
        <taxon>Euteleostomi</taxon>
        <taxon>Actinopterygii</taxon>
        <taxon>Neopterygii</taxon>
        <taxon>Teleostei</taxon>
        <taxon>Neoteleostei</taxon>
        <taxon>Acanthomorphata</taxon>
        <taxon>Eupercaria</taxon>
        <taxon>Tetraodontiformes</taxon>
        <taxon>Molidae</taxon>
        <taxon>Mola</taxon>
    </lineage>
</organism>
<dbReference type="InterPro" id="IPR036034">
    <property type="entry name" value="PDZ_sf"/>
</dbReference>
<sequence>MAHSSDPSRSRETAAGTRRSHTAARNLLRKKEQRRRGIRSSSPMGRVILINSPVDGGDDSDDLRTITVVKSVDGKLGFSVRGGSEHGLSIFVSKVEDSSTAAGAGLLVGDKLVEVNGVSLESITMSSAVKVLTGNNRLRMVVRRVGKVPGIRYSKEKTTWVDLIHRRMVVEESGKTPSETSSGSALQRIVHLYTTSDDYCLGFNIRGGKEFGLGIYVSKLDPGGLAEQNGINVGDQIVAANGVSFEDISHSSAVEVLKSHTHVMLTIKEAGRYPAYKEMVAEYRWLNKLVNGTQKSSSQGSNATSSASSLSSGTPVSSLSGLSQVMFPLTFSSDMVDVCISTEDQRSSERTETAIQTDLPPQRTAADTTRSLGPTTLFKDTLIRAEETKRKKESPKTALLLALSRPSRPISRSQSQATIAGDVRVSINDLYVFIKRQSKINQQKEKKQKASDSEEKSTLQRSKTFVNLLFRGGRKKDASRGRSKSPSSDKTETYLWSKGRLASVMPNSEMLGVVEDMARRLLAEEEVAAVMKSCRRYVAERSVENLIRHLLVVLDRPEKLLLLREVRMLLPPSDLTDFNKMVTPFEVEAYDILKYRSIRSPPLRSPVSGRAPRRRLITPIPDYRGGFELHNAEEVEKESHLLDELEKLSLSGARRSQGRSFTPLLDIPVDEHYTQSRDLGAPSASASMLPNWLLAHADDPRPPIGTIRSVHFDEVSLHSTSDRGRSTLRQGHSQSRESSKDGVFTLQSAARRTRPLLSQVFSLCPGQQAGREQTNGHQPPPENGLNGSEPEQEHRLQTVSISKHKQSLGKHSETESQYYESLFFACFPDCLYINVCVFGVNFPLSFPQAGFELVSVDGISLHGVTHQHAVDIIRKAFSNKAKDPMVLMLKVPKNP</sequence>
<dbReference type="Gene3D" id="2.30.42.10">
    <property type="match status" value="3"/>
</dbReference>
<dbReference type="CDD" id="cd10834">
    <property type="entry name" value="PDZ2_PDZD7-like"/>
    <property type="match status" value="1"/>
</dbReference>
<keyword evidence="2" id="KW-0677">Repeat</keyword>
<dbReference type="InterPro" id="IPR051844">
    <property type="entry name" value="USH2_Complex_Protein"/>
</dbReference>
<feature type="domain" description="PDZ" evidence="5">
    <location>
        <begin position="189"/>
        <end position="259"/>
    </location>
</feature>
<evidence type="ECO:0000313" key="6">
    <source>
        <dbReference type="Ensembl" id="ENSMMOP00000027658.1"/>
    </source>
</evidence>
<dbReference type="GO" id="GO:0005929">
    <property type="term" value="C:cilium"/>
    <property type="evidence" value="ECO:0007669"/>
    <property type="project" value="TreeGrafter"/>
</dbReference>
<dbReference type="GO" id="GO:0007605">
    <property type="term" value="P:sensory perception of sound"/>
    <property type="evidence" value="ECO:0007669"/>
    <property type="project" value="TreeGrafter"/>
</dbReference>
<evidence type="ECO:0000256" key="1">
    <source>
        <dbReference type="ARBA" id="ARBA00004316"/>
    </source>
</evidence>
<evidence type="ECO:0000256" key="4">
    <source>
        <dbReference type="SAM" id="MobiDB-lite"/>
    </source>
</evidence>